<evidence type="ECO:0000256" key="8">
    <source>
        <dbReference type="ARBA" id="ARBA00022723"/>
    </source>
</evidence>
<dbReference type="GO" id="GO:0006281">
    <property type="term" value="P:DNA repair"/>
    <property type="evidence" value="ECO:0007669"/>
    <property type="project" value="UniProtKB-KW"/>
</dbReference>
<evidence type="ECO:0000256" key="3">
    <source>
        <dbReference type="ARBA" id="ARBA00007913"/>
    </source>
</evidence>
<dbReference type="Pfam" id="PF08696">
    <property type="entry name" value="Dna2"/>
    <property type="match status" value="1"/>
</dbReference>
<name>A0A4Y9Z310_9APHY</name>
<comment type="caution">
    <text evidence="25">The sequence shown here is derived from an EMBL/GenBank/DDBJ whole genome shotgun (WGS) entry which is preliminary data.</text>
</comment>
<keyword evidence="14" id="KW-0408">Iron</keyword>
<keyword evidence="11" id="KW-0378">Hydrolase</keyword>
<dbReference type="FunFam" id="3.40.50.300:FF:001170">
    <property type="entry name" value="DNA replication helicase Dna2"/>
    <property type="match status" value="1"/>
</dbReference>
<evidence type="ECO:0000256" key="17">
    <source>
        <dbReference type="ARBA" id="ARBA00023204"/>
    </source>
</evidence>
<comment type="catalytic activity">
    <reaction evidence="20">
        <text>ATP + H2O = ADP + phosphate + H(+)</text>
        <dbReference type="Rhea" id="RHEA:13065"/>
        <dbReference type="ChEBI" id="CHEBI:15377"/>
        <dbReference type="ChEBI" id="CHEBI:15378"/>
        <dbReference type="ChEBI" id="CHEBI:30616"/>
        <dbReference type="ChEBI" id="CHEBI:43474"/>
        <dbReference type="ChEBI" id="CHEBI:456216"/>
        <dbReference type="EC" id="3.6.4.12"/>
    </reaction>
</comment>
<dbReference type="InterPro" id="IPR011604">
    <property type="entry name" value="PDDEXK-like_dom_sf"/>
</dbReference>
<dbReference type="CDD" id="cd22318">
    <property type="entry name" value="DNA2_N-like"/>
    <property type="match status" value="1"/>
</dbReference>
<gene>
    <name evidence="25" type="ORF">EVJ58_g1021</name>
</gene>
<keyword evidence="9" id="KW-0547">Nucleotide-binding</keyword>
<evidence type="ECO:0000256" key="10">
    <source>
        <dbReference type="ARBA" id="ARBA00022763"/>
    </source>
</evidence>
<keyword evidence="15" id="KW-0411">Iron-sulfur</keyword>
<dbReference type="AlphaFoldDB" id="A0A4Y9Z310"/>
<dbReference type="InterPro" id="IPR050534">
    <property type="entry name" value="Coronavir_polyprotein_1ab"/>
</dbReference>
<dbReference type="STRING" id="34475.A0A4Y9Z310"/>
<dbReference type="InterPro" id="IPR047187">
    <property type="entry name" value="SF1_C_Upf1"/>
</dbReference>
<evidence type="ECO:0000256" key="19">
    <source>
        <dbReference type="ARBA" id="ARBA00023268"/>
    </source>
</evidence>
<dbReference type="GO" id="GO:0005524">
    <property type="term" value="F:ATP binding"/>
    <property type="evidence" value="ECO:0007669"/>
    <property type="project" value="UniProtKB-KW"/>
</dbReference>
<feature type="domain" description="DNA2/NAM7 helicase helicase" evidence="23">
    <location>
        <begin position="732"/>
        <end position="824"/>
    </location>
</feature>
<evidence type="ECO:0000259" key="22">
    <source>
        <dbReference type="Pfam" id="PF08696"/>
    </source>
</evidence>
<dbReference type="CDD" id="cd18041">
    <property type="entry name" value="DEXXQc_DNA2"/>
    <property type="match status" value="1"/>
</dbReference>
<dbReference type="CDD" id="cd18808">
    <property type="entry name" value="SF1_C_Upf1"/>
    <property type="match status" value="1"/>
</dbReference>
<dbReference type="Proteomes" id="UP000298390">
    <property type="component" value="Unassembled WGS sequence"/>
</dbReference>
<feature type="domain" description="DNA2/NAM7 helicase-like C-terminal" evidence="24">
    <location>
        <begin position="910"/>
        <end position="1117"/>
    </location>
</feature>
<evidence type="ECO:0000256" key="5">
    <source>
        <dbReference type="ARBA" id="ARBA00022485"/>
    </source>
</evidence>
<evidence type="ECO:0000256" key="4">
    <source>
        <dbReference type="ARBA" id="ARBA00012551"/>
    </source>
</evidence>
<dbReference type="GO" id="GO:0046872">
    <property type="term" value="F:metal ion binding"/>
    <property type="evidence" value="ECO:0007669"/>
    <property type="project" value="UniProtKB-KW"/>
</dbReference>
<evidence type="ECO:0000256" key="12">
    <source>
        <dbReference type="ARBA" id="ARBA00022806"/>
    </source>
</evidence>
<feature type="domain" description="DNA replication factor Dna2 N-terminal" evidence="22">
    <location>
        <begin position="145"/>
        <end position="356"/>
    </location>
</feature>
<keyword evidence="10" id="KW-0227">DNA damage</keyword>
<keyword evidence="6" id="KW-0235">DNA replication</keyword>
<accession>A0A4Y9Z310</accession>
<dbReference type="GO" id="GO:0005634">
    <property type="term" value="C:nucleus"/>
    <property type="evidence" value="ECO:0007669"/>
    <property type="project" value="UniProtKB-SubCell"/>
</dbReference>
<feature type="region of interest" description="Disordered" evidence="21">
    <location>
        <begin position="88"/>
        <end position="109"/>
    </location>
</feature>
<keyword evidence="18" id="KW-0539">Nucleus</keyword>
<evidence type="ECO:0000259" key="23">
    <source>
        <dbReference type="Pfam" id="PF13086"/>
    </source>
</evidence>
<evidence type="ECO:0000256" key="11">
    <source>
        <dbReference type="ARBA" id="ARBA00022801"/>
    </source>
</evidence>
<comment type="subcellular location">
    <subcellularLocation>
        <location evidence="2">Nucleus</location>
    </subcellularLocation>
</comment>
<dbReference type="GO" id="GO:0051539">
    <property type="term" value="F:4 iron, 4 sulfur cluster binding"/>
    <property type="evidence" value="ECO:0007669"/>
    <property type="project" value="UniProtKB-KW"/>
</dbReference>
<organism evidence="25 26">
    <name type="scientific">Rhodofomes roseus</name>
    <dbReference type="NCBI Taxonomy" id="34475"/>
    <lineage>
        <taxon>Eukaryota</taxon>
        <taxon>Fungi</taxon>
        <taxon>Dikarya</taxon>
        <taxon>Basidiomycota</taxon>
        <taxon>Agaricomycotina</taxon>
        <taxon>Agaricomycetes</taxon>
        <taxon>Polyporales</taxon>
        <taxon>Rhodofomes</taxon>
    </lineage>
</organism>
<dbReference type="GO" id="GO:0004518">
    <property type="term" value="F:nuclease activity"/>
    <property type="evidence" value="ECO:0007669"/>
    <property type="project" value="UniProtKB-KW"/>
</dbReference>
<evidence type="ECO:0000313" key="25">
    <source>
        <dbReference type="EMBL" id="TFY68420.1"/>
    </source>
</evidence>
<evidence type="ECO:0000256" key="18">
    <source>
        <dbReference type="ARBA" id="ARBA00023242"/>
    </source>
</evidence>
<dbReference type="EMBL" id="SEKV01000031">
    <property type="protein sequence ID" value="TFY68420.1"/>
    <property type="molecule type" value="Genomic_DNA"/>
</dbReference>
<comment type="cofactor">
    <cofactor evidence="1">
        <name>[4Fe-4S] cluster</name>
        <dbReference type="ChEBI" id="CHEBI:49883"/>
    </cofactor>
</comment>
<keyword evidence="7" id="KW-0540">Nuclease</keyword>
<evidence type="ECO:0000256" key="14">
    <source>
        <dbReference type="ARBA" id="ARBA00023004"/>
    </source>
</evidence>
<dbReference type="GO" id="GO:0003677">
    <property type="term" value="F:DNA binding"/>
    <property type="evidence" value="ECO:0007669"/>
    <property type="project" value="UniProtKB-KW"/>
</dbReference>
<evidence type="ECO:0000313" key="26">
    <source>
        <dbReference type="Proteomes" id="UP000298390"/>
    </source>
</evidence>
<evidence type="ECO:0000256" key="1">
    <source>
        <dbReference type="ARBA" id="ARBA00001966"/>
    </source>
</evidence>
<feature type="domain" description="DNA2/NAM7 helicase helicase" evidence="23">
    <location>
        <begin position="842"/>
        <end position="900"/>
    </location>
</feature>
<dbReference type="EC" id="3.6.4.12" evidence="4"/>
<dbReference type="PANTHER" id="PTHR43788:SF8">
    <property type="entry name" value="DNA-BINDING PROTEIN SMUBP-2"/>
    <property type="match status" value="1"/>
</dbReference>
<keyword evidence="5" id="KW-0004">4Fe-4S</keyword>
<evidence type="ECO:0000256" key="16">
    <source>
        <dbReference type="ARBA" id="ARBA00023125"/>
    </source>
</evidence>
<evidence type="ECO:0000256" key="13">
    <source>
        <dbReference type="ARBA" id="ARBA00022840"/>
    </source>
</evidence>
<dbReference type="InterPro" id="IPR041679">
    <property type="entry name" value="DNA2/NAM7-like_C"/>
</dbReference>
<proteinExistence type="inferred from homology"/>
<evidence type="ECO:0000256" key="7">
    <source>
        <dbReference type="ARBA" id="ARBA00022722"/>
    </source>
</evidence>
<evidence type="ECO:0000256" key="21">
    <source>
        <dbReference type="SAM" id="MobiDB-lite"/>
    </source>
</evidence>
<dbReference type="PANTHER" id="PTHR43788">
    <property type="entry name" value="DNA2/NAM7 HELICASE FAMILY MEMBER"/>
    <property type="match status" value="1"/>
</dbReference>
<dbReference type="GO" id="GO:0006260">
    <property type="term" value="P:DNA replication"/>
    <property type="evidence" value="ECO:0007669"/>
    <property type="project" value="UniProtKB-KW"/>
</dbReference>
<keyword evidence="12" id="KW-0347">Helicase</keyword>
<keyword evidence="16" id="KW-0238">DNA-binding</keyword>
<evidence type="ECO:0000256" key="20">
    <source>
        <dbReference type="ARBA" id="ARBA00047995"/>
    </source>
</evidence>
<comment type="similarity">
    <text evidence="3">Belongs to the DNA2/NAM7 helicase family.</text>
</comment>
<evidence type="ECO:0000256" key="15">
    <source>
        <dbReference type="ARBA" id="ARBA00023014"/>
    </source>
</evidence>
<dbReference type="InterPro" id="IPR014808">
    <property type="entry name" value="DNA_replication_fac_Dna2_N"/>
</dbReference>
<feature type="region of interest" description="Disordered" evidence="21">
    <location>
        <begin position="1155"/>
        <end position="1193"/>
    </location>
</feature>
<keyword evidence="13" id="KW-0067">ATP-binding</keyword>
<reference evidence="25 26" key="1">
    <citation type="submission" date="2019-01" db="EMBL/GenBank/DDBJ databases">
        <title>Genome sequencing of the rare red list fungi Fomitopsis rosea.</title>
        <authorList>
            <person name="Buettner E."/>
            <person name="Kellner H."/>
        </authorList>
    </citation>
    <scope>NUCLEOTIDE SEQUENCE [LARGE SCALE GENOMIC DNA]</scope>
    <source>
        <strain evidence="25 26">DSM 105464</strain>
    </source>
</reference>
<dbReference type="InterPro" id="IPR026851">
    <property type="entry name" value="Dna2/JHS1_DEXXQ-box"/>
</dbReference>
<dbReference type="Gene3D" id="3.90.320.10">
    <property type="match status" value="1"/>
</dbReference>
<dbReference type="GO" id="GO:0016887">
    <property type="term" value="F:ATP hydrolysis activity"/>
    <property type="evidence" value="ECO:0007669"/>
    <property type="project" value="RHEA"/>
</dbReference>
<dbReference type="Gene3D" id="3.40.50.300">
    <property type="entry name" value="P-loop containing nucleotide triphosphate hydrolases"/>
    <property type="match status" value="3"/>
</dbReference>
<dbReference type="InterPro" id="IPR027417">
    <property type="entry name" value="P-loop_NTPase"/>
</dbReference>
<evidence type="ECO:0000256" key="6">
    <source>
        <dbReference type="ARBA" id="ARBA00022705"/>
    </source>
</evidence>
<keyword evidence="19" id="KW-0511">Multifunctional enzyme</keyword>
<dbReference type="SUPFAM" id="SSF52540">
    <property type="entry name" value="P-loop containing nucleoside triphosphate hydrolases"/>
    <property type="match status" value="1"/>
</dbReference>
<keyword evidence="17" id="KW-0234">DNA repair</keyword>
<dbReference type="GO" id="GO:0043139">
    <property type="term" value="F:5'-3' DNA helicase activity"/>
    <property type="evidence" value="ECO:0007669"/>
    <property type="project" value="TreeGrafter"/>
</dbReference>
<dbReference type="Pfam" id="PF13086">
    <property type="entry name" value="AAA_11"/>
    <property type="match status" value="2"/>
</dbReference>
<keyword evidence="8" id="KW-0479">Metal-binding</keyword>
<evidence type="ECO:0000256" key="2">
    <source>
        <dbReference type="ARBA" id="ARBA00004123"/>
    </source>
</evidence>
<dbReference type="GO" id="GO:0017116">
    <property type="term" value="F:single-stranded DNA helicase activity"/>
    <property type="evidence" value="ECO:0007669"/>
    <property type="project" value="InterPro"/>
</dbReference>
<dbReference type="Pfam" id="PF13087">
    <property type="entry name" value="AAA_12"/>
    <property type="match status" value="1"/>
</dbReference>
<evidence type="ECO:0000256" key="9">
    <source>
        <dbReference type="ARBA" id="ARBA00022741"/>
    </source>
</evidence>
<protein>
    <recommendedName>
        <fullName evidence="4">DNA helicase</fullName>
        <ecNumber evidence="4">3.6.4.12</ecNumber>
    </recommendedName>
</protein>
<sequence>MPPLARTKEEEEDFMASILSDGPEIKIEAPATPKRHLSRHTESSCNHHSLATPTRSANVFTAKDVDIAELMEGAEDWDWDDMNSDVLSPRRTRSPKKTPSATRVVAPPPAYVPPTRTRCVVKGIEERFSSGYLQKVLAVQVVPGDERRCVILQDEWVDTDIRPGDTINVLGDFAAPASTSKAAPVPTITINVQTNLFIHHPDLLITATALSTASQCRRKPIVTNLVRSSVDVTPSLVWGNILHEVMQACLCEGRWDGPWIEAQIDEVVKKSLGDLMRVNMSIEQAVSEIRLRAQGLRSFADKYVAEEPKPDAVLTNTRAATGQISLLAIAKLHDIEEDIWSPTYGLKGKVDASVQAIILDTDEGPRSNPFTKAASASAKTPQSWTMPFEIKTGRAVAGMEHRAQTMLYTLLMAERYGTEVPSGLLYYTRSDEVVRVPAVRNEVRALLVARNEMAAYMMRRMRTGGGRGDEKEHVPEVEAFLPPTIDDGWQCGKCFALDTCMLYRKTVENIEDTASPIADIYALKTSHITPEQGAFFKKWEALISLEEQDLIRFKKELWTMGAQERERHGRCFSNMVLDRSYHWRPEAQTSSRIHGHTYRFIKESLTQSSLLNGHMSSGDAITVSIEPDLLAFAKGFIVDLTPQEVIVGVDHEIDMDAVRTRTRANLFEDVIFRIDKDELFSGMGRIRDNLAQLYYPGGDTKRLDLVVDLKRPEFDDIEQLTLDETADAAMGKLNTNQQMAAAKVLTAQDYALILGMPGTGKTTVIAAIIQMLVSLGKTVLLASYTHSAVDTILLKLKHVADFSILRVGNIDKIHPDVHEFTLAHRRVPTTLEQLEHQVMAPPVVATTCLSIDHPLFSRRKFDYCIVDEASQITLPTCLGPLRFADKFVLVGDHFQLPPLVRNRTAKRNGLEVSLFRMLSDAHPHAVVDLNEQYRMNADIMLLSNKLIYSDRLRCGSEAVAQRSLKIPDPAFLRGLHSTASPCQTAVSTCWLAQLLDDRCKAVFVDTDAVPAYDSPVGDLVENRVEARLVYQVAECLIRSGIQQDQIGVLSLYRQQIKLLSHVLQHRKEVEILTADRSQGRDKECIIISMVGDLMKDWRRMNVAFTRARSKLIIFGSRKTLQGTPLLKEFLELMDDHGWILPLPRDAHEMHAISDLTDSSMKKRSADDMVEPFSPDRKENTPTRPSKKGRKSVVTDEAILKGRSLLKDLMNESS</sequence>
<dbReference type="InterPro" id="IPR041677">
    <property type="entry name" value="DNA2/NAM7_AAA_11"/>
</dbReference>
<evidence type="ECO:0000259" key="24">
    <source>
        <dbReference type="Pfam" id="PF13087"/>
    </source>
</evidence>